<gene>
    <name evidence="1" type="ORF">MERR_LOCUS25643</name>
    <name evidence="2" type="ORF">MERR_LOCUS29263</name>
</gene>
<sequence length="99" mass="11460">MLCPHELHRSPCENHWRRNRAAEKQRTRRMTRSCRQWRVVSKSTKIEEESSGTKAESGKERAELRFQAGKTPVRKLHREIGAERRPAAVLGVVSKSVLN</sequence>
<reference evidence="1 3" key="1">
    <citation type="submission" date="2020-01" db="EMBL/GenBank/DDBJ databases">
        <authorList>
            <person name="Mishra B."/>
        </authorList>
    </citation>
    <scope>NUCLEOTIDE SEQUENCE [LARGE SCALE GENOMIC DNA]</scope>
</reference>
<proteinExistence type="predicted"/>
<dbReference type="AlphaFoldDB" id="A0A6D2JMJ1"/>
<evidence type="ECO:0000313" key="3">
    <source>
        <dbReference type="Proteomes" id="UP000467841"/>
    </source>
</evidence>
<organism evidence="1 3">
    <name type="scientific">Microthlaspi erraticum</name>
    <dbReference type="NCBI Taxonomy" id="1685480"/>
    <lineage>
        <taxon>Eukaryota</taxon>
        <taxon>Viridiplantae</taxon>
        <taxon>Streptophyta</taxon>
        <taxon>Embryophyta</taxon>
        <taxon>Tracheophyta</taxon>
        <taxon>Spermatophyta</taxon>
        <taxon>Magnoliopsida</taxon>
        <taxon>eudicotyledons</taxon>
        <taxon>Gunneridae</taxon>
        <taxon>Pentapetalae</taxon>
        <taxon>rosids</taxon>
        <taxon>malvids</taxon>
        <taxon>Brassicales</taxon>
        <taxon>Brassicaceae</taxon>
        <taxon>Coluteocarpeae</taxon>
        <taxon>Microthlaspi</taxon>
    </lineage>
</organism>
<name>A0A6D2JMJ1_9BRAS</name>
<dbReference type="EMBL" id="CACVBM020001193">
    <property type="protein sequence ID" value="CAA7038408.1"/>
    <property type="molecule type" value="Genomic_DNA"/>
</dbReference>
<evidence type="ECO:0000313" key="1">
    <source>
        <dbReference type="EMBL" id="CAA7038408.1"/>
    </source>
</evidence>
<dbReference type="EMBL" id="CACVBM020001260">
    <property type="protein sequence ID" value="CAA7042028.1"/>
    <property type="molecule type" value="Genomic_DNA"/>
</dbReference>
<dbReference type="Proteomes" id="UP000467841">
    <property type="component" value="Unassembled WGS sequence"/>
</dbReference>
<keyword evidence="3" id="KW-1185">Reference proteome</keyword>
<protein>
    <submittedName>
        <fullName evidence="1">Uncharacterized protein</fullName>
    </submittedName>
</protein>
<evidence type="ECO:0000313" key="2">
    <source>
        <dbReference type="EMBL" id="CAA7042028.1"/>
    </source>
</evidence>
<accession>A0A6D2JMJ1</accession>